<dbReference type="OrthoDB" id="9794725at2"/>
<gene>
    <name evidence="4" type="ORF">D0Y96_19695</name>
</gene>
<evidence type="ECO:0000256" key="2">
    <source>
        <dbReference type="SAM" id="SignalP"/>
    </source>
</evidence>
<accession>A0A372IJJ2</accession>
<comment type="caution">
    <text evidence="4">The sequence shown here is derived from an EMBL/GenBank/DDBJ whole genome shotgun (WGS) entry which is preliminary data.</text>
</comment>
<reference evidence="4 5" key="1">
    <citation type="submission" date="2018-08" db="EMBL/GenBank/DDBJ databases">
        <title>Acidipila sp. 4G-K13, an acidobacterium isolated from forest soil.</title>
        <authorList>
            <person name="Gao Z.-H."/>
            <person name="Qiu L.-H."/>
        </authorList>
    </citation>
    <scope>NUCLEOTIDE SEQUENCE [LARGE SCALE GENOMIC DNA]</scope>
    <source>
        <strain evidence="4 5">4G-K13</strain>
    </source>
</reference>
<dbReference type="Gene3D" id="3.40.50.1820">
    <property type="entry name" value="alpha/beta hydrolase"/>
    <property type="match status" value="1"/>
</dbReference>
<keyword evidence="1 4" id="KW-0378">Hydrolase</keyword>
<dbReference type="GO" id="GO:0016787">
    <property type="term" value="F:hydrolase activity"/>
    <property type="evidence" value="ECO:0007669"/>
    <property type="project" value="UniProtKB-KW"/>
</dbReference>
<dbReference type="EMBL" id="QVQT01000008">
    <property type="protein sequence ID" value="RFU15048.1"/>
    <property type="molecule type" value="Genomic_DNA"/>
</dbReference>
<evidence type="ECO:0000259" key="3">
    <source>
        <dbReference type="Pfam" id="PF07859"/>
    </source>
</evidence>
<dbReference type="Proteomes" id="UP000264702">
    <property type="component" value="Unassembled WGS sequence"/>
</dbReference>
<dbReference type="Pfam" id="PF07859">
    <property type="entry name" value="Abhydrolase_3"/>
    <property type="match status" value="1"/>
</dbReference>
<proteinExistence type="predicted"/>
<sequence length="319" mass="34147">MLKRFRLPVLALSLCFAASAAFAQTPAWEPAPGHLTLPLWLNGAPGASTATGPEVDTNTAKDPLVAGRPIIRLGNVSTPTITLYRPTSGISTGAAVVVFPGGGYRILAIDLEGTEVCDWLNSIGVTCVLLKYRVPDSGPWPKSSAALQDAQRAVGMVREHAVEWGIDPHRVGVLGFSAGAHLAAAVSTHYDKRLYPDVDAADRQSCRPDFAVVIYPGYLAIADRNYAPNPDIHPTADTPPTFLVQAEDDPVHVENSLVYFQQLKNAGTPAEMHLYTHGGHGYGLRPNGLPVTTWPKEAEKWMNTLHMLNGPTPAPPAAK</sequence>
<evidence type="ECO:0000256" key="1">
    <source>
        <dbReference type="ARBA" id="ARBA00022801"/>
    </source>
</evidence>
<feature type="domain" description="Alpha/beta hydrolase fold-3" evidence="3">
    <location>
        <begin position="96"/>
        <end position="220"/>
    </location>
</feature>
<dbReference type="PANTHER" id="PTHR48081">
    <property type="entry name" value="AB HYDROLASE SUPERFAMILY PROTEIN C4A8.06C"/>
    <property type="match status" value="1"/>
</dbReference>
<dbReference type="SUPFAM" id="SSF53474">
    <property type="entry name" value="alpha/beta-Hydrolases"/>
    <property type="match status" value="1"/>
</dbReference>
<organism evidence="4 5">
    <name type="scientific">Paracidobacterium acidisoli</name>
    <dbReference type="NCBI Taxonomy" id="2303751"/>
    <lineage>
        <taxon>Bacteria</taxon>
        <taxon>Pseudomonadati</taxon>
        <taxon>Acidobacteriota</taxon>
        <taxon>Terriglobia</taxon>
        <taxon>Terriglobales</taxon>
        <taxon>Acidobacteriaceae</taxon>
        <taxon>Paracidobacterium</taxon>
    </lineage>
</organism>
<evidence type="ECO:0000313" key="5">
    <source>
        <dbReference type="Proteomes" id="UP000264702"/>
    </source>
</evidence>
<dbReference type="RefSeq" id="WP_117303509.1">
    <property type="nucleotide sequence ID" value="NZ_QVQT02000008.1"/>
</dbReference>
<name>A0A372IJJ2_9BACT</name>
<dbReference type="AlphaFoldDB" id="A0A372IJJ2"/>
<evidence type="ECO:0000313" key="4">
    <source>
        <dbReference type="EMBL" id="RFU15048.1"/>
    </source>
</evidence>
<dbReference type="InterPro" id="IPR013094">
    <property type="entry name" value="AB_hydrolase_3"/>
</dbReference>
<dbReference type="InterPro" id="IPR050300">
    <property type="entry name" value="GDXG_lipolytic_enzyme"/>
</dbReference>
<protein>
    <submittedName>
        <fullName evidence="4">Alpha/beta hydrolase</fullName>
    </submittedName>
</protein>
<feature type="signal peptide" evidence="2">
    <location>
        <begin position="1"/>
        <end position="23"/>
    </location>
</feature>
<feature type="chain" id="PRO_5016737096" evidence="2">
    <location>
        <begin position="24"/>
        <end position="319"/>
    </location>
</feature>
<dbReference type="InterPro" id="IPR029058">
    <property type="entry name" value="AB_hydrolase_fold"/>
</dbReference>
<dbReference type="PANTHER" id="PTHR48081:SF6">
    <property type="entry name" value="PEPTIDASE S9 PROLYL OLIGOPEPTIDASE CATALYTIC DOMAIN-CONTAINING PROTEIN"/>
    <property type="match status" value="1"/>
</dbReference>
<keyword evidence="2" id="KW-0732">Signal</keyword>
<keyword evidence="5" id="KW-1185">Reference proteome</keyword>